<evidence type="ECO:0000256" key="3">
    <source>
        <dbReference type="ARBA" id="ARBA00023015"/>
    </source>
</evidence>
<comment type="caution">
    <text evidence="8">The sequence shown here is derived from an EMBL/GenBank/DDBJ whole genome shotgun (WGS) entry which is preliminary data.</text>
</comment>
<keyword evidence="3" id="KW-0805">Transcription regulation</keyword>
<dbReference type="SMART" id="SM00345">
    <property type="entry name" value="HTH_GNTR"/>
    <property type="match status" value="1"/>
</dbReference>
<dbReference type="InterPro" id="IPR036390">
    <property type="entry name" value="WH_DNA-bd_sf"/>
</dbReference>
<keyword evidence="5" id="KW-0804">Transcription</keyword>
<dbReference type="EMBL" id="JBHSON010000078">
    <property type="protein sequence ID" value="MFC5751997.1"/>
    <property type="molecule type" value="Genomic_DNA"/>
</dbReference>
<evidence type="ECO:0000313" key="9">
    <source>
        <dbReference type="Proteomes" id="UP001596074"/>
    </source>
</evidence>
<feature type="region of interest" description="Disordered" evidence="6">
    <location>
        <begin position="83"/>
        <end position="113"/>
    </location>
</feature>
<dbReference type="InterPro" id="IPR000524">
    <property type="entry name" value="Tscrpt_reg_HTH_GntR"/>
</dbReference>
<feature type="compositionally biased region" description="Pro residues" evidence="6">
    <location>
        <begin position="87"/>
        <end position="109"/>
    </location>
</feature>
<dbReference type="Gene3D" id="1.10.10.10">
    <property type="entry name" value="Winged helix-like DNA-binding domain superfamily/Winged helix DNA-binding domain"/>
    <property type="match status" value="1"/>
</dbReference>
<accession>A0ABW1ABK0</accession>
<dbReference type="InterPro" id="IPR015424">
    <property type="entry name" value="PyrdxlP-dep_Trfase"/>
</dbReference>
<dbReference type="SUPFAM" id="SSF46785">
    <property type="entry name" value="Winged helix' DNA-binding domain"/>
    <property type="match status" value="1"/>
</dbReference>
<dbReference type="CDD" id="cd00609">
    <property type="entry name" value="AAT_like"/>
    <property type="match status" value="1"/>
</dbReference>
<dbReference type="InterPro" id="IPR004839">
    <property type="entry name" value="Aminotransferase_I/II_large"/>
</dbReference>
<dbReference type="PROSITE" id="PS50949">
    <property type="entry name" value="HTH_GNTR"/>
    <property type="match status" value="1"/>
</dbReference>
<evidence type="ECO:0000256" key="5">
    <source>
        <dbReference type="ARBA" id="ARBA00023163"/>
    </source>
</evidence>
<keyword evidence="2" id="KW-0663">Pyridoxal phosphate</keyword>
<dbReference type="InterPro" id="IPR015421">
    <property type="entry name" value="PyrdxlP-dep_Trfase_major"/>
</dbReference>
<evidence type="ECO:0000256" key="1">
    <source>
        <dbReference type="ARBA" id="ARBA00005384"/>
    </source>
</evidence>
<evidence type="ECO:0000259" key="7">
    <source>
        <dbReference type="PROSITE" id="PS50949"/>
    </source>
</evidence>
<sequence length="475" mass="51151">MGVTDLHLPLDRSAGRLAAQIAAGFRGAIRTGRLTAGTRLPSSRDLARDLEVSRGVVVTAYEQLIAEGFLVARRGDGTRVARLARPETPPPALPAPAATPTPHADPPGNLPYDLWPGTPDLGSFPRERWVAAVRASLRALPNDELTYPDHAGAPALRAELAGYLGRVRAAHTDPARVTIMSGVAHGMSAVVRALVDSGHRTLAVEDPTSVRQMPMLESTGIRLVRVPVDRHGIDVEALDRLDVRAVLVTPAHQYPTGVVLSPERRADLIAWARDVDGLVIEDDYDAEFRYDRDPVGCLQGVDPDRVVLLGSVSKALAPGLRLGWAAAPPELAERLRTHRAHTDLGAPVLDQHAFAHFMRTGGYDRHLRLMRRQYRARRDALVEALHHHVPGVTVRGVSAGIHLYVELPAGCDEDDVVATAARLGVAVAGAKPMWSRGRAPQAPPALVLGYARLNETRLTQAAELLGKAITQRALG</sequence>
<proteinExistence type="inferred from homology"/>
<evidence type="ECO:0000256" key="6">
    <source>
        <dbReference type="SAM" id="MobiDB-lite"/>
    </source>
</evidence>
<keyword evidence="4" id="KW-0238">DNA-binding</keyword>
<evidence type="ECO:0000313" key="8">
    <source>
        <dbReference type="EMBL" id="MFC5751997.1"/>
    </source>
</evidence>
<dbReference type="PANTHER" id="PTHR46577:SF1">
    <property type="entry name" value="HTH-TYPE TRANSCRIPTIONAL REGULATORY PROTEIN GABR"/>
    <property type="match status" value="1"/>
</dbReference>
<dbReference type="PANTHER" id="PTHR46577">
    <property type="entry name" value="HTH-TYPE TRANSCRIPTIONAL REGULATORY PROTEIN GABR"/>
    <property type="match status" value="1"/>
</dbReference>
<keyword evidence="8" id="KW-0032">Aminotransferase</keyword>
<dbReference type="Pfam" id="PF00392">
    <property type="entry name" value="GntR"/>
    <property type="match status" value="1"/>
</dbReference>
<feature type="domain" description="HTH gntR-type" evidence="7">
    <location>
        <begin position="15"/>
        <end position="83"/>
    </location>
</feature>
<dbReference type="PRINTS" id="PR00035">
    <property type="entry name" value="HTHGNTR"/>
</dbReference>
<dbReference type="InterPro" id="IPR051446">
    <property type="entry name" value="HTH_trans_reg/aminotransferase"/>
</dbReference>
<dbReference type="CDD" id="cd07377">
    <property type="entry name" value="WHTH_GntR"/>
    <property type="match status" value="1"/>
</dbReference>
<dbReference type="GO" id="GO:0008483">
    <property type="term" value="F:transaminase activity"/>
    <property type="evidence" value="ECO:0007669"/>
    <property type="project" value="UniProtKB-KW"/>
</dbReference>
<dbReference type="SUPFAM" id="SSF53383">
    <property type="entry name" value="PLP-dependent transferases"/>
    <property type="match status" value="1"/>
</dbReference>
<dbReference type="RefSeq" id="WP_378287955.1">
    <property type="nucleotide sequence ID" value="NZ_JBHSON010000078.1"/>
</dbReference>
<evidence type="ECO:0000256" key="2">
    <source>
        <dbReference type="ARBA" id="ARBA00022898"/>
    </source>
</evidence>
<comment type="similarity">
    <text evidence="1">In the C-terminal section; belongs to the class-I pyridoxal-phosphate-dependent aminotransferase family.</text>
</comment>
<dbReference type="Pfam" id="PF00155">
    <property type="entry name" value="Aminotran_1_2"/>
    <property type="match status" value="1"/>
</dbReference>
<keyword evidence="9" id="KW-1185">Reference proteome</keyword>
<keyword evidence="8" id="KW-0808">Transferase</keyword>
<organism evidence="8 9">
    <name type="scientific">Actinomadura rugatobispora</name>
    <dbReference type="NCBI Taxonomy" id="1994"/>
    <lineage>
        <taxon>Bacteria</taxon>
        <taxon>Bacillati</taxon>
        <taxon>Actinomycetota</taxon>
        <taxon>Actinomycetes</taxon>
        <taxon>Streptosporangiales</taxon>
        <taxon>Thermomonosporaceae</taxon>
        <taxon>Actinomadura</taxon>
    </lineage>
</organism>
<evidence type="ECO:0000256" key="4">
    <source>
        <dbReference type="ARBA" id="ARBA00023125"/>
    </source>
</evidence>
<dbReference type="Gene3D" id="3.40.640.10">
    <property type="entry name" value="Type I PLP-dependent aspartate aminotransferase-like (Major domain)"/>
    <property type="match status" value="1"/>
</dbReference>
<gene>
    <name evidence="8" type="ORF">ACFPZN_40850</name>
</gene>
<dbReference type="InterPro" id="IPR036388">
    <property type="entry name" value="WH-like_DNA-bd_sf"/>
</dbReference>
<dbReference type="Proteomes" id="UP001596074">
    <property type="component" value="Unassembled WGS sequence"/>
</dbReference>
<name>A0ABW1ABK0_9ACTN</name>
<reference evidence="9" key="1">
    <citation type="journal article" date="2019" name="Int. J. Syst. Evol. Microbiol.">
        <title>The Global Catalogue of Microorganisms (GCM) 10K type strain sequencing project: providing services to taxonomists for standard genome sequencing and annotation.</title>
        <authorList>
            <consortium name="The Broad Institute Genomics Platform"/>
            <consortium name="The Broad Institute Genome Sequencing Center for Infectious Disease"/>
            <person name="Wu L."/>
            <person name="Ma J."/>
        </authorList>
    </citation>
    <scope>NUCLEOTIDE SEQUENCE [LARGE SCALE GENOMIC DNA]</scope>
    <source>
        <strain evidence="9">KCTC 42087</strain>
    </source>
</reference>
<protein>
    <submittedName>
        <fullName evidence="8">PLP-dependent aminotransferase family protein</fullName>
    </submittedName>
</protein>